<dbReference type="Proteomes" id="UP000887116">
    <property type="component" value="Unassembled WGS sequence"/>
</dbReference>
<dbReference type="AlphaFoldDB" id="A0A8X6GV73"/>
<organism evidence="1 2">
    <name type="scientific">Trichonephila clavata</name>
    <name type="common">Joro spider</name>
    <name type="synonym">Nephila clavata</name>
    <dbReference type="NCBI Taxonomy" id="2740835"/>
    <lineage>
        <taxon>Eukaryota</taxon>
        <taxon>Metazoa</taxon>
        <taxon>Ecdysozoa</taxon>
        <taxon>Arthropoda</taxon>
        <taxon>Chelicerata</taxon>
        <taxon>Arachnida</taxon>
        <taxon>Araneae</taxon>
        <taxon>Araneomorphae</taxon>
        <taxon>Entelegynae</taxon>
        <taxon>Araneoidea</taxon>
        <taxon>Nephilidae</taxon>
        <taxon>Trichonephila</taxon>
    </lineage>
</organism>
<evidence type="ECO:0000313" key="1">
    <source>
        <dbReference type="EMBL" id="GFR11848.1"/>
    </source>
</evidence>
<name>A0A8X6GV73_TRICU</name>
<keyword evidence="2" id="KW-1185">Reference proteome</keyword>
<reference evidence="1" key="1">
    <citation type="submission" date="2020-07" db="EMBL/GenBank/DDBJ databases">
        <title>Multicomponent nature underlies the extraordinary mechanical properties of spider dragline silk.</title>
        <authorList>
            <person name="Kono N."/>
            <person name="Nakamura H."/>
            <person name="Mori M."/>
            <person name="Yoshida Y."/>
            <person name="Ohtoshi R."/>
            <person name="Malay A.D."/>
            <person name="Moran D.A.P."/>
            <person name="Tomita M."/>
            <person name="Numata K."/>
            <person name="Arakawa K."/>
        </authorList>
    </citation>
    <scope>NUCLEOTIDE SEQUENCE</scope>
</reference>
<comment type="caution">
    <text evidence="1">The sequence shown here is derived from an EMBL/GenBank/DDBJ whole genome shotgun (WGS) entry which is preliminary data.</text>
</comment>
<dbReference type="EMBL" id="BMAO01026720">
    <property type="protein sequence ID" value="GFR11848.1"/>
    <property type="molecule type" value="Genomic_DNA"/>
</dbReference>
<evidence type="ECO:0000313" key="2">
    <source>
        <dbReference type="Proteomes" id="UP000887116"/>
    </source>
</evidence>
<accession>A0A8X6GV73</accession>
<sequence>MKIKNNDNILTLSNAKNDRRKFAIVASTIQTLRKRVHRHSQTLWTFPIRKEPTEEYADASAILELWESLELPCSPQLLEVSEAEEVGTV</sequence>
<proteinExistence type="predicted"/>
<protein>
    <submittedName>
        <fullName evidence="1">Uncharacterized protein</fullName>
    </submittedName>
</protein>
<gene>
    <name evidence="1" type="ORF">TNCT_572471</name>
</gene>